<comment type="caution">
    <text evidence="1">The sequence shown here is derived from an EMBL/GenBank/DDBJ whole genome shotgun (WGS) entry which is preliminary data.</text>
</comment>
<sequence>MAASTSVCMDLTATAGPHVKGDYPQEALIASKAESCLTSLTRCIDYAKAVDAQKEASIDDLGARFRIWTFDSNFLARLDLALDYRLEEAGALELRNSIAEDKYNVEAALERWSHVHETAFLNTAGLCYPNDRAADVETTTTSRNR</sequence>
<organism evidence="1 2">
    <name type="scientific">Purpureocillium lavendulum</name>
    <dbReference type="NCBI Taxonomy" id="1247861"/>
    <lineage>
        <taxon>Eukaryota</taxon>
        <taxon>Fungi</taxon>
        <taxon>Dikarya</taxon>
        <taxon>Ascomycota</taxon>
        <taxon>Pezizomycotina</taxon>
        <taxon>Sordariomycetes</taxon>
        <taxon>Hypocreomycetidae</taxon>
        <taxon>Hypocreales</taxon>
        <taxon>Ophiocordycipitaceae</taxon>
        <taxon>Purpureocillium</taxon>
    </lineage>
</organism>
<name>A0AB34FJI2_9HYPO</name>
<dbReference type="AlphaFoldDB" id="A0AB34FJI2"/>
<gene>
    <name evidence="1" type="ORF">O9K51_08507</name>
</gene>
<dbReference type="Proteomes" id="UP001163105">
    <property type="component" value="Unassembled WGS sequence"/>
</dbReference>
<evidence type="ECO:0000313" key="2">
    <source>
        <dbReference type="Proteomes" id="UP001163105"/>
    </source>
</evidence>
<evidence type="ECO:0000313" key="1">
    <source>
        <dbReference type="EMBL" id="KAJ6439100.1"/>
    </source>
</evidence>
<dbReference type="EMBL" id="JAQHRD010000007">
    <property type="protein sequence ID" value="KAJ6439100.1"/>
    <property type="molecule type" value="Genomic_DNA"/>
</dbReference>
<keyword evidence="2" id="KW-1185">Reference proteome</keyword>
<reference evidence="1" key="1">
    <citation type="submission" date="2023-01" db="EMBL/GenBank/DDBJ databases">
        <title>The growth and conidiation of Purpureocillium lavendulum are regulated by nitrogen source and histone H3K14 acetylation.</title>
        <authorList>
            <person name="Tang P."/>
            <person name="Han J."/>
            <person name="Zhang C."/>
            <person name="Tang P."/>
            <person name="Qi F."/>
            <person name="Zhang K."/>
            <person name="Liang L."/>
        </authorList>
    </citation>
    <scope>NUCLEOTIDE SEQUENCE</scope>
    <source>
        <strain evidence="1">YMF1.00683</strain>
    </source>
</reference>
<protein>
    <submittedName>
        <fullName evidence="1">Uncharacterized protein</fullName>
    </submittedName>
</protein>
<proteinExistence type="predicted"/>
<accession>A0AB34FJI2</accession>